<proteinExistence type="predicted"/>
<gene>
    <name evidence="1" type="ORF">CMV_004440</name>
</gene>
<sequence>MWLANHCRFRKRSSLADKSFSVNGILYRCNYVYCVSVLYLRVPKIPSSQLVEDKIKQLQCSVVAGSCSHDQSANLSNTSDEMTVSRKNSTLEGLSQVMSIHQQLNL</sequence>
<organism evidence="1 2">
    <name type="scientific">Castanea mollissima</name>
    <name type="common">Chinese chestnut</name>
    <dbReference type="NCBI Taxonomy" id="60419"/>
    <lineage>
        <taxon>Eukaryota</taxon>
        <taxon>Viridiplantae</taxon>
        <taxon>Streptophyta</taxon>
        <taxon>Embryophyta</taxon>
        <taxon>Tracheophyta</taxon>
        <taxon>Spermatophyta</taxon>
        <taxon>Magnoliopsida</taxon>
        <taxon>eudicotyledons</taxon>
        <taxon>Gunneridae</taxon>
        <taxon>Pentapetalae</taxon>
        <taxon>rosids</taxon>
        <taxon>fabids</taxon>
        <taxon>Fagales</taxon>
        <taxon>Fagaceae</taxon>
        <taxon>Castanea</taxon>
    </lineage>
</organism>
<name>A0A8J4RST7_9ROSI</name>
<evidence type="ECO:0000313" key="2">
    <source>
        <dbReference type="Proteomes" id="UP000737018"/>
    </source>
</evidence>
<dbReference type="Proteomes" id="UP000737018">
    <property type="component" value="Unassembled WGS sequence"/>
</dbReference>
<accession>A0A8J4RST7</accession>
<comment type="caution">
    <text evidence="1">The sequence shown here is derived from an EMBL/GenBank/DDBJ whole genome shotgun (WGS) entry which is preliminary data.</text>
</comment>
<evidence type="ECO:0000313" key="1">
    <source>
        <dbReference type="EMBL" id="KAF3972018.1"/>
    </source>
</evidence>
<dbReference type="EMBL" id="JRKL02000371">
    <property type="protein sequence ID" value="KAF3972018.1"/>
    <property type="molecule type" value="Genomic_DNA"/>
</dbReference>
<reference evidence="1" key="1">
    <citation type="submission" date="2020-03" db="EMBL/GenBank/DDBJ databases">
        <title>Castanea mollissima Vanexum genome sequencing.</title>
        <authorList>
            <person name="Staton M."/>
        </authorList>
    </citation>
    <scope>NUCLEOTIDE SEQUENCE</scope>
    <source>
        <tissue evidence="1">Leaf</tissue>
    </source>
</reference>
<keyword evidence="2" id="KW-1185">Reference proteome</keyword>
<protein>
    <submittedName>
        <fullName evidence="1">Uncharacterized protein</fullName>
    </submittedName>
</protein>
<dbReference type="AlphaFoldDB" id="A0A8J4RST7"/>